<organism evidence="1 3">
    <name type="scientific">Sphaerobacter thermophilus (strain ATCC 49802 / DSM 20745 / KCCM 41009 / NCIMB 13125 / S 6022)</name>
    <dbReference type="NCBI Taxonomy" id="479434"/>
    <lineage>
        <taxon>Bacteria</taxon>
        <taxon>Pseudomonadati</taxon>
        <taxon>Thermomicrobiota</taxon>
        <taxon>Thermomicrobia</taxon>
        <taxon>Sphaerobacterales</taxon>
        <taxon>Sphaerobacterineae</taxon>
        <taxon>Sphaerobacteraceae</taxon>
        <taxon>Sphaerobacter</taxon>
    </lineage>
</organism>
<dbReference type="InParanoid" id="D1C3V1"/>
<dbReference type="KEGG" id="sti:Sthe_2233"/>
<evidence type="ECO:0000313" key="2">
    <source>
        <dbReference type="EMBL" id="ACZ39655.1"/>
    </source>
</evidence>
<reference evidence="3" key="1">
    <citation type="submission" date="2009-11" db="EMBL/GenBank/DDBJ databases">
        <title>The complete chromosome 1 of Sphaerobacter thermophilus DSM 20745.</title>
        <authorList>
            <person name="Lucas S."/>
            <person name="Copeland A."/>
            <person name="Lapidus A."/>
            <person name="Glavina del Rio T."/>
            <person name="Dalin E."/>
            <person name="Tice H."/>
            <person name="Bruce D."/>
            <person name="Goodwin L."/>
            <person name="Pitluck S."/>
            <person name="Kyrpides N."/>
            <person name="Mavromatis K."/>
            <person name="Ivanova N."/>
            <person name="Mikhailova N."/>
            <person name="LaButti K.M."/>
            <person name="Clum A."/>
            <person name="Sun H.I."/>
            <person name="Brettin T."/>
            <person name="Detter J.C."/>
            <person name="Han C."/>
            <person name="Larimer F."/>
            <person name="Land M."/>
            <person name="Hauser L."/>
            <person name="Markowitz V."/>
            <person name="Cheng J.F."/>
            <person name="Hugenholtz P."/>
            <person name="Woyke T."/>
            <person name="Wu D."/>
            <person name="Steenblock K."/>
            <person name="Schneider S."/>
            <person name="Pukall R."/>
            <person name="Goeker M."/>
            <person name="Klenk H.P."/>
            <person name="Eisen J.A."/>
        </authorList>
    </citation>
    <scope>NUCLEOTIDE SEQUENCE [LARGE SCALE GENOMIC DNA]</scope>
    <source>
        <strain evidence="3">ATCC 49802 / DSM 20745 / S 6022</strain>
    </source>
</reference>
<dbReference type="AlphaFoldDB" id="D1C3V1"/>
<dbReference type="Proteomes" id="UP000002027">
    <property type="component" value="Chromosome 1"/>
</dbReference>
<keyword evidence="3" id="KW-1185">Reference proteome</keyword>
<sequence>MSDTDVQIDRAIDAALAAAEGNVGPYDALAPAEQDLALTLSCRLLRAVCDDVARRLAEGTLAPDPAWPAVLAGARQVIAQAAALGLPVGEQPNPAADAA</sequence>
<accession>D1C3V1</accession>
<protein>
    <submittedName>
        <fullName evidence="1">Uncharacterized protein</fullName>
    </submittedName>
</protein>
<proteinExistence type="predicted"/>
<reference evidence="1 3" key="2">
    <citation type="journal article" date="2010" name="Stand. Genomic Sci.">
        <title>Complete genome sequence of Desulfohalobium retbaense type strain (HR(100)).</title>
        <authorList>
            <person name="Spring S."/>
            <person name="Nolan M."/>
            <person name="Lapidus A."/>
            <person name="Glavina Del Rio T."/>
            <person name="Copeland A."/>
            <person name="Tice H."/>
            <person name="Cheng J.F."/>
            <person name="Lucas S."/>
            <person name="Land M."/>
            <person name="Chen F."/>
            <person name="Bruce D."/>
            <person name="Goodwin L."/>
            <person name="Pitluck S."/>
            <person name="Ivanova N."/>
            <person name="Mavromatis K."/>
            <person name="Mikhailova N."/>
            <person name="Pati A."/>
            <person name="Chen A."/>
            <person name="Palaniappan K."/>
            <person name="Hauser L."/>
            <person name="Chang Y.J."/>
            <person name="Jeffries C.D."/>
            <person name="Munk C."/>
            <person name="Kiss H."/>
            <person name="Chain P."/>
            <person name="Han C."/>
            <person name="Brettin T."/>
            <person name="Detter J.C."/>
            <person name="Schuler E."/>
            <person name="Goker M."/>
            <person name="Rohde M."/>
            <person name="Bristow J."/>
            <person name="Eisen J.A."/>
            <person name="Markowitz V."/>
            <person name="Hugenholtz P."/>
            <person name="Kyrpides N.C."/>
            <person name="Klenk H.P."/>
        </authorList>
    </citation>
    <scope>NUCLEOTIDE SEQUENCE [LARGE SCALE GENOMIC DNA]</scope>
    <source>
        <strain evidence="3">ATCC 49802 / DSM 20745 / S 6022</strain>
        <strain evidence="1">DSM 20745</strain>
    </source>
</reference>
<dbReference type="RefSeq" id="WP_012871965.1">
    <property type="nucleotide sequence ID" value="NC_013523.1"/>
</dbReference>
<name>D1C3V1_SPHTD</name>
<gene>
    <name evidence="1" type="ordered locus">Sthe_1483</name>
    <name evidence="2" type="ordered locus">Sthe_2233</name>
</gene>
<dbReference type="EMBL" id="CP001823">
    <property type="protein sequence ID" value="ACZ39655.1"/>
    <property type="molecule type" value="Genomic_DNA"/>
</dbReference>
<dbReference type="EMBL" id="CP001823">
    <property type="protein sequence ID" value="ACZ38918.1"/>
    <property type="molecule type" value="Genomic_DNA"/>
</dbReference>
<dbReference type="HOGENOM" id="CLU_2318672_0_0_0"/>
<evidence type="ECO:0000313" key="1">
    <source>
        <dbReference type="EMBL" id="ACZ38918.1"/>
    </source>
</evidence>
<dbReference type="KEGG" id="sti:Sthe_1483"/>
<evidence type="ECO:0000313" key="3">
    <source>
        <dbReference type="Proteomes" id="UP000002027"/>
    </source>
</evidence>
<dbReference type="STRING" id="479434.Sthe_1483"/>